<comment type="caution">
    <text evidence="7">The sequence shown here is derived from an EMBL/GenBank/DDBJ whole genome shotgun (WGS) entry which is preliminary data.</text>
</comment>
<dbReference type="InterPro" id="IPR027007">
    <property type="entry name" value="C2_DOCK-type_domain"/>
</dbReference>
<dbReference type="PANTHER" id="PTHR23317">
    <property type="entry name" value="DEDICATOR OF CYTOKINESIS DOCK"/>
    <property type="match status" value="1"/>
</dbReference>
<feature type="compositionally biased region" description="Acidic residues" evidence="4">
    <location>
        <begin position="848"/>
        <end position="877"/>
    </location>
</feature>
<feature type="compositionally biased region" description="Basic and acidic residues" evidence="4">
    <location>
        <begin position="522"/>
        <end position="533"/>
    </location>
</feature>
<feature type="compositionally biased region" description="Basic residues" evidence="4">
    <location>
        <begin position="504"/>
        <end position="521"/>
    </location>
</feature>
<dbReference type="InterPro" id="IPR016024">
    <property type="entry name" value="ARM-type_fold"/>
</dbReference>
<feature type="region of interest" description="Disordered" evidence="4">
    <location>
        <begin position="1247"/>
        <end position="1287"/>
    </location>
</feature>
<feature type="compositionally biased region" description="Polar residues" evidence="4">
    <location>
        <begin position="2079"/>
        <end position="2095"/>
    </location>
</feature>
<feature type="compositionally biased region" description="Basic and acidic residues" evidence="4">
    <location>
        <begin position="2096"/>
        <end position="2118"/>
    </location>
</feature>
<dbReference type="InterPro" id="IPR046770">
    <property type="entry name" value="DOCKER_Lobe_B"/>
</dbReference>
<dbReference type="EMBL" id="JAOAOG010000279">
    <property type="protein sequence ID" value="KAJ6233332.1"/>
    <property type="molecule type" value="Genomic_DNA"/>
</dbReference>
<feature type="compositionally biased region" description="Basic and acidic residues" evidence="4">
    <location>
        <begin position="468"/>
        <end position="503"/>
    </location>
</feature>
<evidence type="ECO:0000256" key="3">
    <source>
        <dbReference type="PROSITE-ProRule" id="PRU00983"/>
    </source>
</evidence>
<dbReference type="Gene3D" id="1.25.40.410">
    <property type="match status" value="1"/>
</dbReference>
<feature type="region of interest" description="Disordered" evidence="4">
    <location>
        <begin position="840"/>
        <end position="915"/>
    </location>
</feature>
<dbReference type="Gene3D" id="1.20.58.740">
    <property type="match status" value="1"/>
</dbReference>
<reference evidence="7" key="1">
    <citation type="submission" date="2022-08" db="EMBL/GenBank/DDBJ databases">
        <title>Novel sulfate-reducing endosymbionts in the free-living metamonad Anaeramoeba.</title>
        <authorList>
            <person name="Jerlstrom-Hultqvist J."/>
            <person name="Cepicka I."/>
            <person name="Gallot-Lavallee L."/>
            <person name="Salas-Leiva D."/>
            <person name="Curtis B.A."/>
            <person name="Zahonova K."/>
            <person name="Pipaliya S."/>
            <person name="Dacks J."/>
            <person name="Roger A.J."/>
        </authorList>
    </citation>
    <scope>NUCLEOTIDE SEQUENCE</scope>
    <source>
        <strain evidence="7">Schooner1</strain>
    </source>
</reference>
<dbReference type="Pfam" id="PF06920">
    <property type="entry name" value="DHR-2_Lobe_A"/>
    <property type="match status" value="1"/>
</dbReference>
<feature type="domain" description="DOCKER" evidence="6">
    <location>
        <begin position="1622"/>
        <end position="2070"/>
    </location>
</feature>
<dbReference type="InterPro" id="IPR035892">
    <property type="entry name" value="C2_domain_sf"/>
</dbReference>
<dbReference type="Pfam" id="PF20421">
    <property type="entry name" value="DHR-2_Lobe_C"/>
    <property type="match status" value="1"/>
</dbReference>
<feature type="region of interest" description="Disordered" evidence="4">
    <location>
        <begin position="2063"/>
        <end position="2118"/>
    </location>
</feature>
<dbReference type="Pfam" id="PF20422">
    <property type="entry name" value="DHR-2_Lobe_B"/>
    <property type="match status" value="1"/>
</dbReference>
<dbReference type="PROSITE" id="PS51650">
    <property type="entry name" value="C2_DOCK"/>
    <property type="match status" value="1"/>
</dbReference>
<feature type="region of interest" description="Disordered" evidence="4">
    <location>
        <begin position="467"/>
        <end position="533"/>
    </location>
</feature>
<comment type="similarity">
    <text evidence="3">Belongs to the DOCK family.</text>
</comment>
<evidence type="ECO:0000259" key="6">
    <source>
        <dbReference type="PROSITE" id="PS51651"/>
    </source>
</evidence>
<keyword evidence="2" id="KW-0344">Guanine-nucleotide releasing factor</keyword>
<proteinExistence type="inferred from homology"/>
<dbReference type="InterPro" id="IPR043162">
    <property type="entry name" value="DOCK_C_lobe_C"/>
</dbReference>
<evidence type="ECO:0000256" key="2">
    <source>
        <dbReference type="ARBA" id="ARBA00022658"/>
    </source>
</evidence>
<evidence type="ECO:0000313" key="7">
    <source>
        <dbReference type="EMBL" id="KAJ6233332.1"/>
    </source>
</evidence>
<sequence>MNTKSFLSIESSRNLQVSNIDEKLIKNFEDELEAMPPNKQIFGNKDYIPVDHVKIETKPKVFSTVEDCIPKIPEEESVPEFVKESILIFSEDHTTIKYQNREHLKEDEKLFVEQSEKLSELEYGYDHIKKNSPSLEVAFEQSTNINEKELSTQDYEKELVDSENHQTQRSIKGEQKRDQLPLFSVFSDTKLKRLVHDTRTIPRETLGEFRYSFLLTPYTFNLELKMEPFFFTLYLIDNKKIKRLSESFHFLKFPGEANPFMENKGLKKKINSEIKNLRNKFEQYNYSKHDPFTGARRALFTVNERSSSIYLILRIEKVIQGSYQEITSPFIKFKKNNKLRNIDQLKNQTKTFWEKLRKFRQPFAWSAVPLFDSNGNIATFSQSQSIIEKLVIFDPWFKTKEEVTDIEICNYINIMKKGTIKKQKMLPGKLVVNIEELNFGMIPKNVFDSSLNILKTKDAIFNIDEGDNVEKQSDNNIKKENENENENEKENEKEKENENENKKEKKKKKKKKKKKNKKKNRKEKEEEQEEQKAQKKQKEYLIKKIQEFPLQSIKIPFTNFINNLYIYPLEANLSGIKGTSGKNITIKIEYYSNDLNLKDSPQKSFYGKFFQNKFESYQFTSTHHHTKNPKFYDSVKLKMPLIIKKTEHLLFTFYHVDIKQLKSKKEKDIKNEEEILKILGYSVLPIYNANGFYLSREEIIPIYSNLPKNNYLEFCKNEINSRAFLKVKLSAISSIYPQDPIIQSLFYCYKNPDINEEYLKEVFRQIYTAKTSILIQHFDQILSFLFDYLLLPKFINIRARAFGAILRVLYMVKNSKSPLATTILSKYTFYIFNKTNNGTNTEKKKEKDEEEEEDDDNDNDDDDNDDDDDDEEEDDDDEKGKKKKKNRKKKNKKKKKKKKKKKREKIKEDEEEDDDQKTVIKPLHEIILKLWIESIKNNFVGMRVGGDENMNFSFFLFQVMIKNMILSLNSKDKLNLDKCKNQLISQTFTSNLFQLNFFFAKLIKYTGVTISKQFNEDLAYFYKDLFSIYDRRIVFKLINHYLNNLEKICEIDYLRITELQIYFLQIIIDHEYYFELNKPVLYLIPKKINFQKYFLEKHFLAGLILKQINKIFLPNQTENTRKKTINLFRNLINKHELELYSKSKSQENKEYQKQIAMIYIPFIHILIKNRNIYNERLYGKEYRRNLLISLLFILKNVKKDFLLKWFQFEEQDMQLQFFDLLIDCLKNFQYIGKNKIQEQVYQQNDNNENINNKRNNNKNNDDDNNNNTNTNNNTENTNLKKNGNLQNKNNTESIAEFKQIFENDYQNEGINIQLKKNQIRSKRLTQNMNVNNNIFTIGINNQSLSKLDFKNGLTFQNNTLKGDTMKFNTLNHIPKFFTKIEVEQNLSNQINLIILNIIKNFIIKFKNKLFPNNNNNDKFKTSNDKKNNDNTNDKNEDNRKFLILNKIFEVIEFFSTIPLSNQFIKYYFYFLKLFIEIFANEIFNQNNELLKKLCIIAFMKSISNNKKIRIYSNSILYLLLKNGYSTAKNFSYIKIQMVLGFSKLVGDLENFTDDRYTKYTLRTIQGLSNIEKNIKTNNKEKFKKEISDHCQNMLSILKDSVELRDHLHDPEKKIDLLHNIAREYKRAPQLRITWLESLIKFHTDVNSPTEAAIGKIHLAAMISEYLNKLKAIEKTTTFFDETYIPLGYKDFENISISVREEATSLSLTEIQNLCQSSIFSENKLIQIIKEAVELFRKEKLYELISQCYKLLIPIYEENLDFENVSLAHEDLKNCFDEMIQLEFFKSTRTFANYWKIGFFGLPFNENNGVEYIYKEKPGTTLGEIKDRLLDQYTKIFGKEKITVLTTSASIDLNSIKTELEEGKLFLQITSVTPYFDEKELLKRKTHFERTNNVSKFFYKIPFTKTGKKKSQGNVKTQWLKQVILIIDGQFPYIKKRLKIIKKQENDLSPLQVSLNSIKQKNIQLKNELSKSMKDSKNLQGLLQGSLLITVNEGPFAVCKAFLGRNVDNYETTLIEELRHEFGEFVRLNELAVQENARLTTNEMRLFQDALEMSIVTLRESAAPYVKPGGPTEEELQQLEKAQSESQNLSMKLQQELTEKDNTNNNDSKENEKGNKTEK</sequence>
<name>A0ABQ8XL16_9EUKA</name>
<keyword evidence="1" id="KW-0597">Phosphoprotein</keyword>
<keyword evidence="8" id="KW-1185">Reference proteome</keyword>
<accession>A0ABQ8XL16</accession>
<feature type="compositionally biased region" description="Low complexity" evidence="4">
    <location>
        <begin position="1247"/>
        <end position="1258"/>
    </location>
</feature>
<dbReference type="InterPro" id="IPR043161">
    <property type="entry name" value="DOCK_C_lobe_A"/>
</dbReference>
<feature type="compositionally biased region" description="Basic residues" evidence="4">
    <location>
        <begin position="881"/>
        <end position="904"/>
    </location>
</feature>
<organism evidence="7 8">
    <name type="scientific">Anaeramoeba flamelloides</name>
    <dbReference type="NCBI Taxonomy" id="1746091"/>
    <lineage>
        <taxon>Eukaryota</taxon>
        <taxon>Metamonada</taxon>
        <taxon>Anaeramoebidae</taxon>
        <taxon>Anaeramoeba</taxon>
    </lineage>
</organism>
<evidence type="ECO:0000256" key="1">
    <source>
        <dbReference type="ARBA" id="ARBA00022553"/>
    </source>
</evidence>
<dbReference type="Proteomes" id="UP001150062">
    <property type="component" value="Unassembled WGS sequence"/>
</dbReference>
<evidence type="ECO:0000256" key="4">
    <source>
        <dbReference type="SAM" id="MobiDB-lite"/>
    </source>
</evidence>
<evidence type="ECO:0000313" key="8">
    <source>
        <dbReference type="Proteomes" id="UP001150062"/>
    </source>
</evidence>
<feature type="compositionally biased region" description="Low complexity" evidence="4">
    <location>
        <begin position="1265"/>
        <end position="1287"/>
    </location>
</feature>
<dbReference type="PANTHER" id="PTHR23317:SF76">
    <property type="entry name" value="LD20667P"/>
    <property type="match status" value="1"/>
</dbReference>
<protein>
    <submittedName>
        <fullName evidence="7">Dedicator of cytokinesis dock</fullName>
    </submittedName>
</protein>
<dbReference type="Gene3D" id="2.60.40.150">
    <property type="entry name" value="C2 domain"/>
    <property type="match status" value="1"/>
</dbReference>
<dbReference type="InterPro" id="IPR026791">
    <property type="entry name" value="DOCK"/>
</dbReference>
<evidence type="ECO:0000259" key="5">
    <source>
        <dbReference type="PROSITE" id="PS51650"/>
    </source>
</evidence>
<dbReference type="Pfam" id="PF14429">
    <property type="entry name" value="DOCK-C2"/>
    <property type="match status" value="1"/>
</dbReference>
<dbReference type="SUPFAM" id="SSF48371">
    <property type="entry name" value="ARM repeat"/>
    <property type="match status" value="1"/>
</dbReference>
<dbReference type="InterPro" id="IPR027357">
    <property type="entry name" value="DOCKER_dom"/>
</dbReference>
<dbReference type="InterPro" id="IPR046769">
    <property type="entry name" value="DOCKER_Lobe_A"/>
</dbReference>
<gene>
    <name evidence="7" type="ORF">M0813_04202</name>
</gene>
<dbReference type="InterPro" id="IPR046773">
    <property type="entry name" value="DOCKER_Lobe_C"/>
</dbReference>
<dbReference type="PROSITE" id="PS51651">
    <property type="entry name" value="DOCKER"/>
    <property type="match status" value="1"/>
</dbReference>
<feature type="domain" description="C2 DOCK-type" evidence="5">
    <location>
        <begin position="561"/>
        <end position="749"/>
    </location>
</feature>